<feature type="domain" description="PurM-like C-terminal" evidence="3">
    <location>
        <begin position="147"/>
        <end position="299"/>
    </location>
</feature>
<evidence type="ECO:0000259" key="2">
    <source>
        <dbReference type="Pfam" id="PF00586"/>
    </source>
</evidence>
<comment type="similarity">
    <text evidence="1">Belongs to the HypE family.</text>
</comment>
<dbReference type="CDD" id="cd06061">
    <property type="entry name" value="PurM-like1"/>
    <property type="match status" value="1"/>
</dbReference>
<dbReference type="AlphaFoldDB" id="F0QVB6"/>
<dbReference type="InterPro" id="IPR010918">
    <property type="entry name" value="PurM-like_C_dom"/>
</dbReference>
<dbReference type="STRING" id="985053.VMUT_1817"/>
<evidence type="ECO:0000256" key="1">
    <source>
        <dbReference type="ARBA" id="ARBA00006243"/>
    </source>
</evidence>
<dbReference type="InterPro" id="IPR036676">
    <property type="entry name" value="PurM-like_C_sf"/>
</dbReference>
<dbReference type="GO" id="GO:0051604">
    <property type="term" value="P:protein maturation"/>
    <property type="evidence" value="ECO:0007669"/>
    <property type="project" value="TreeGrafter"/>
</dbReference>
<dbReference type="SUPFAM" id="SSF55326">
    <property type="entry name" value="PurM N-terminal domain-like"/>
    <property type="match status" value="1"/>
</dbReference>
<dbReference type="EMBL" id="CP002529">
    <property type="protein sequence ID" value="ADY02018.1"/>
    <property type="molecule type" value="Genomic_DNA"/>
</dbReference>
<proteinExistence type="inferred from homology"/>
<dbReference type="PANTHER" id="PTHR30303">
    <property type="entry name" value="HYDROGENASE ISOENZYMES FORMATION PROTEIN HYPE"/>
    <property type="match status" value="1"/>
</dbReference>
<dbReference type="HOGENOM" id="CLU_041631_0_0_2"/>
<evidence type="ECO:0000313" key="4">
    <source>
        <dbReference type="EMBL" id="ADY02018.1"/>
    </source>
</evidence>
<organism evidence="4 5">
    <name type="scientific">Vulcanisaeta moutnovskia (strain 768-28)</name>
    <dbReference type="NCBI Taxonomy" id="985053"/>
    <lineage>
        <taxon>Archaea</taxon>
        <taxon>Thermoproteota</taxon>
        <taxon>Thermoprotei</taxon>
        <taxon>Thermoproteales</taxon>
        <taxon>Thermoproteaceae</taxon>
        <taxon>Vulcanisaeta</taxon>
    </lineage>
</organism>
<protein>
    <submittedName>
        <fullName evidence="4">AIR synthase related protein domain protein</fullName>
    </submittedName>
</protein>
<dbReference type="Gene3D" id="3.30.1330.10">
    <property type="entry name" value="PurM-like, N-terminal domain"/>
    <property type="match status" value="1"/>
</dbReference>
<dbReference type="SUPFAM" id="SSF56042">
    <property type="entry name" value="PurM C-terminal domain-like"/>
    <property type="match status" value="1"/>
</dbReference>
<sequence>MVKISNEVLRRIVFTNLGVKDDDVIVGPKVGEDAAIIRISDKYLAMHTDPITGAIERIGWFAINIVANDIAVRGIRPRWFLLTLLLPTDTNEDGIRKIMTDVNTALMELGGSLVGGHTEYAPGLDRVIASTTAIGVGDRYITTSDAQVGDLILVTKYVAMEGTAILASDFTNELIRRGVPKDVLDRAKDLIWNLSVVKEALELADVANAMHDPTEGGLLQGLLEIAEASGVRLRINVDGIPILPETRYLFNTLGLDPLKSLSSGMLVATIPRSVVNAVDYKLRRLGINYSIIGEVVKGEPGVDLVKDGEVLGNVSGFIEDEVMKLWHEKY</sequence>
<reference evidence="4 5" key="1">
    <citation type="journal article" date="2011" name="J. Bacteriol.">
        <title>Complete genome sequence of 'Vulcanisaeta moutnovskia' strain 768-28, a novel member of the hyperthermophilic crenarchaeal genus vulcanisaeta.</title>
        <authorList>
            <person name="Gumerov V.M."/>
            <person name="Mardanov A.V."/>
            <person name="Beletsky A.V."/>
            <person name="Prokofeva M.I."/>
            <person name="Bonch-Osmolovskaya E.A."/>
            <person name="Ravin N.V."/>
            <person name="Skryabin K.G."/>
        </authorList>
    </citation>
    <scope>NUCLEOTIDE SEQUENCE [LARGE SCALE GENOMIC DNA]</scope>
    <source>
        <strain evidence="4 5">768-28</strain>
    </source>
</reference>
<dbReference type="Pfam" id="PF02769">
    <property type="entry name" value="AIRS_C"/>
    <property type="match status" value="1"/>
</dbReference>
<dbReference type="Proteomes" id="UP000007485">
    <property type="component" value="Chromosome"/>
</dbReference>
<dbReference type="Gene3D" id="3.90.650.10">
    <property type="entry name" value="PurM-like C-terminal domain"/>
    <property type="match status" value="1"/>
</dbReference>
<dbReference type="InterPro" id="IPR036921">
    <property type="entry name" value="PurM-like_N_sf"/>
</dbReference>
<evidence type="ECO:0000313" key="5">
    <source>
        <dbReference type="Proteomes" id="UP000007485"/>
    </source>
</evidence>
<keyword evidence="5" id="KW-1185">Reference proteome</keyword>
<evidence type="ECO:0000259" key="3">
    <source>
        <dbReference type="Pfam" id="PF02769"/>
    </source>
</evidence>
<dbReference type="eggNOG" id="arCOG00636">
    <property type="taxonomic scope" value="Archaea"/>
</dbReference>
<dbReference type="InterPro" id="IPR016188">
    <property type="entry name" value="PurM-like_N"/>
</dbReference>
<dbReference type="PANTHER" id="PTHR30303:SF4">
    <property type="entry name" value="HYDROGENASE EXPRESSION_FORMATION PROTEIN HYPE"/>
    <property type="match status" value="1"/>
</dbReference>
<dbReference type="KEGG" id="vmo:VMUT_1817"/>
<dbReference type="InterPro" id="IPR011854">
    <property type="entry name" value="HypE"/>
</dbReference>
<feature type="domain" description="PurM-like N-terminal" evidence="2">
    <location>
        <begin position="31"/>
        <end position="136"/>
    </location>
</feature>
<dbReference type="PIRSF" id="PIRSF005644">
    <property type="entry name" value="Hdrgns_mtr_HypE"/>
    <property type="match status" value="1"/>
</dbReference>
<gene>
    <name evidence="4" type="ordered locus">VMUT_1817</name>
</gene>
<accession>F0QVB6</accession>
<name>F0QVB6_VULM7</name>
<dbReference type="Pfam" id="PF00586">
    <property type="entry name" value="AIRS"/>
    <property type="match status" value="1"/>
</dbReference>
<dbReference type="OrthoDB" id="31494at2157"/>